<name>A0ACB9B9D6_ARCLA</name>
<protein>
    <submittedName>
        <fullName evidence="1">Uncharacterized protein</fullName>
    </submittedName>
</protein>
<organism evidence="1 2">
    <name type="scientific">Arctium lappa</name>
    <name type="common">Greater burdock</name>
    <name type="synonym">Lappa major</name>
    <dbReference type="NCBI Taxonomy" id="4217"/>
    <lineage>
        <taxon>Eukaryota</taxon>
        <taxon>Viridiplantae</taxon>
        <taxon>Streptophyta</taxon>
        <taxon>Embryophyta</taxon>
        <taxon>Tracheophyta</taxon>
        <taxon>Spermatophyta</taxon>
        <taxon>Magnoliopsida</taxon>
        <taxon>eudicotyledons</taxon>
        <taxon>Gunneridae</taxon>
        <taxon>Pentapetalae</taxon>
        <taxon>asterids</taxon>
        <taxon>campanulids</taxon>
        <taxon>Asterales</taxon>
        <taxon>Asteraceae</taxon>
        <taxon>Carduoideae</taxon>
        <taxon>Cardueae</taxon>
        <taxon>Arctiinae</taxon>
        <taxon>Arctium</taxon>
    </lineage>
</organism>
<accession>A0ACB9B9D6</accession>
<proteinExistence type="predicted"/>
<keyword evidence="2" id="KW-1185">Reference proteome</keyword>
<gene>
    <name evidence="1" type="ORF">L6452_19915</name>
</gene>
<sequence>MIQVVVLLVAPGVSLPGLPGWGTAQPPLVGDIRVLPVLVPPGLPEWCFPGEKKVLWLPPPIVSQFQNHHLVS</sequence>
<evidence type="ECO:0000313" key="2">
    <source>
        <dbReference type="Proteomes" id="UP001055879"/>
    </source>
</evidence>
<dbReference type="EMBL" id="CM042052">
    <property type="protein sequence ID" value="KAI3719027.1"/>
    <property type="molecule type" value="Genomic_DNA"/>
</dbReference>
<comment type="caution">
    <text evidence="1">The sequence shown here is derived from an EMBL/GenBank/DDBJ whole genome shotgun (WGS) entry which is preliminary data.</text>
</comment>
<dbReference type="Proteomes" id="UP001055879">
    <property type="component" value="Linkage Group LG06"/>
</dbReference>
<reference evidence="2" key="1">
    <citation type="journal article" date="2022" name="Mol. Ecol. Resour.">
        <title>The genomes of chicory, endive, great burdock and yacon provide insights into Asteraceae palaeo-polyploidization history and plant inulin production.</title>
        <authorList>
            <person name="Fan W."/>
            <person name="Wang S."/>
            <person name="Wang H."/>
            <person name="Wang A."/>
            <person name="Jiang F."/>
            <person name="Liu H."/>
            <person name="Zhao H."/>
            <person name="Xu D."/>
            <person name="Zhang Y."/>
        </authorList>
    </citation>
    <scope>NUCLEOTIDE SEQUENCE [LARGE SCALE GENOMIC DNA]</scope>
    <source>
        <strain evidence="2">cv. Niubang</strain>
    </source>
</reference>
<reference evidence="1 2" key="2">
    <citation type="journal article" date="2022" name="Mol. Ecol. Resour.">
        <title>The genomes of chicory, endive, great burdock and yacon provide insights into Asteraceae paleo-polyploidization history and plant inulin production.</title>
        <authorList>
            <person name="Fan W."/>
            <person name="Wang S."/>
            <person name="Wang H."/>
            <person name="Wang A."/>
            <person name="Jiang F."/>
            <person name="Liu H."/>
            <person name="Zhao H."/>
            <person name="Xu D."/>
            <person name="Zhang Y."/>
        </authorList>
    </citation>
    <scope>NUCLEOTIDE SEQUENCE [LARGE SCALE GENOMIC DNA]</scope>
    <source>
        <strain evidence="2">cv. Niubang</strain>
    </source>
</reference>
<evidence type="ECO:0000313" key="1">
    <source>
        <dbReference type="EMBL" id="KAI3719027.1"/>
    </source>
</evidence>